<dbReference type="InterPro" id="IPR003440">
    <property type="entry name" value="Glyco_trans_48_dom"/>
</dbReference>
<name>A0A485LA70_9STRA</name>
<keyword evidence="15" id="KW-1185">Reference proteome</keyword>
<feature type="transmembrane region" description="Helical" evidence="11">
    <location>
        <begin position="2071"/>
        <end position="2094"/>
    </location>
</feature>
<evidence type="ECO:0000256" key="9">
    <source>
        <dbReference type="ARBA" id="ARBA00047777"/>
    </source>
</evidence>
<dbReference type="GO" id="GO:0006075">
    <property type="term" value="P:(1-&gt;3)-beta-D-glucan biosynthetic process"/>
    <property type="evidence" value="ECO:0007669"/>
    <property type="project" value="InterPro"/>
</dbReference>
<dbReference type="SUPFAM" id="SSF103473">
    <property type="entry name" value="MFS general substrate transporter"/>
    <property type="match status" value="1"/>
</dbReference>
<dbReference type="InterPro" id="IPR026899">
    <property type="entry name" value="FKS1-like_dom1"/>
</dbReference>
<feature type="transmembrane region" description="Helical" evidence="11">
    <location>
        <begin position="1796"/>
        <end position="1816"/>
    </location>
</feature>
<feature type="transmembrane region" description="Helical" evidence="11">
    <location>
        <begin position="1847"/>
        <end position="1870"/>
    </location>
</feature>
<feature type="transmembrane region" description="Helical" evidence="11">
    <location>
        <begin position="1823"/>
        <end position="1841"/>
    </location>
</feature>
<dbReference type="InterPro" id="IPR005828">
    <property type="entry name" value="MFS_sugar_transport-like"/>
</dbReference>
<proteinExistence type="inferred from homology"/>
<dbReference type="CDD" id="cd06174">
    <property type="entry name" value="MFS"/>
    <property type="match status" value="1"/>
</dbReference>
<feature type="transmembrane region" description="Helical" evidence="11">
    <location>
        <begin position="1292"/>
        <end position="1313"/>
    </location>
</feature>
<dbReference type="Proteomes" id="UP000332933">
    <property type="component" value="Unassembled WGS sequence"/>
</dbReference>
<feature type="transmembrane region" description="Helical" evidence="11">
    <location>
        <begin position="2141"/>
        <end position="2161"/>
    </location>
</feature>
<dbReference type="Pfam" id="PF00083">
    <property type="entry name" value="Sugar_tr"/>
    <property type="match status" value="1"/>
</dbReference>
<evidence type="ECO:0000256" key="3">
    <source>
        <dbReference type="ARBA" id="ARBA00012589"/>
    </source>
</evidence>
<accession>A0A485LA70</accession>
<dbReference type="GO" id="GO:0022857">
    <property type="term" value="F:transmembrane transporter activity"/>
    <property type="evidence" value="ECO:0007669"/>
    <property type="project" value="InterPro"/>
</dbReference>
<evidence type="ECO:0000313" key="14">
    <source>
        <dbReference type="EMBL" id="VFT94977.1"/>
    </source>
</evidence>
<comment type="subcellular location">
    <subcellularLocation>
        <location evidence="1">Membrane</location>
        <topology evidence="1">Multi-pass membrane protein</topology>
    </subcellularLocation>
</comment>
<feature type="transmembrane region" description="Helical" evidence="11">
    <location>
        <begin position="1600"/>
        <end position="1623"/>
    </location>
</feature>
<keyword evidence="8 11" id="KW-0472">Membrane</keyword>
<evidence type="ECO:0000256" key="5">
    <source>
        <dbReference type="ARBA" id="ARBA00022679"/>
    </source>
</evidence>
<feature type="transmembrane region" description="Helical" evidence="11">
    <location>
        <begin position="1882"/>
        <end position="1902"/>
    </location>
</feature>
<feature type="compositionally biased region" description="Polar residues" evidence="10">
    <location>
        <begin position="2201"/>
        <end position="2215"/>
    </location>
</feature>
<keyword evidence="5" id="KW-0808">Transferase</keyword>
<dbReference type="EC" id="2.4.1.34" evidence="3"/>
<comment type="catalytic activity">
    <reaction evidence="9">
        <text>[(1-&gt;3)-beta-D-glucosyl](n) + UDP-alpha-D-glucose = [(1-&gt;3)-beta-D-glucosyl](n+1) + UDP + H(+)</text>
        <dbReference type="Rhea" id="RHEA:21476"/>
        <dbReference type="Rhea" id="RHEA-COMP:11146"/>
        <dbReference type="Rhea" id="RHEA-COMP:14303"/>
        <dbReference type="ChEBI" id="CHEBI:15378"/>
        <dbReference type="ChEBI" id="CHEBI:37671"/>
        <dbReference type="ChEBI" id="CHEBI:58223"/>
        <dbReference type="ChEBI" id="CHEBI:58885"/>
        <dbReference type="EC" id="2.4.1.34"/>
    </reaction>
</comment>
<dbReference type="InterPro" id="IPR020846">
    <property type="entry name" value="MFS_dom"/>
</dbReference>
<dbReference type="PANTHER" id="PTHR12741">
    <property type="entry name" value="LYST-INTERACTING PROTEIN LIP5 DOPAMINE RESPONSIVE PROTEIN DRG-1"/>
    <property type="match status" value="1"/>
</dbReference>
<sequence>MALKRATSNYFVLDSDQKRSNRDGDLERAPNSLRDRLGLMDILGDSSYYIMGDNVNDPDVVHTGHDQSGADLMGDFDDEKSIDYCCEVLYRKFGFQIGSIDNQREHALLLLANAKSRERVNGGVDHVSLLHRKLVGNYVEWCQFLKADPMWYAGELNNRLTNRLHMELMLYLCIWGEAANVRHMPECICYLYHQLMGLLNADLFGTRPFPERWYLDSVIRPIWTQCAGMQKKDEMGKHLEHTKVRNYDDFNEFFWRDDCLAVPADQVGDVLKSHGKTYYEHRSILTLVLNYYRIFHFNFMFLFILSVLQYCVTISPNGASSGFSQFGALGQAVSPYTTLDLKMALVFLVLAHGVLSLIKGLLELAQTWHLLTTKTESRPKSTFTYGSALCIRLFWNGAFSVIFLLMMMEGTTAATHPWLDRFIFLGPVFVGPGLITLLVTAISPPVVRTSFWAKFIREGDTCYVGRNMTPPWSYRVKYISFWLVLWFCKACVSYWVLITPLMLPSLAIYNMSLTYTTNVVSVRNVGVIFSLWAPVFFVFCYDTQIYFTIFQALYGAFKGIRMHTGEYHGFHDISKAFRLIPQRFDCKVVTTAAVSQDHIPSEDGHRRSMLMARFVVVWNEVINFFREGDLLDDKEAAILQYDIAPHTGEIYEPVFLSAGKVQEAIASVLKIERRKGAGRDAELSVELLLHDCNSALKSCFNAVLFVLESMLDTRDASILEAFDLIEQIAAQNKFMQTLQTQHIVHVRDSLVEFLEAVLDLPAPTTPHPHAQTTKAHPMPVVQEFVKRFGAFLHAVTMLCGGQPIVVEKLSSSHFCSTANGYMAAAEGLVNLSSSEVAMANATRALLLLTLDTSEAMPRCSEAKRRLGFFMKTLMMDIPQLNAVKEMRSFSVMTPFYAEGVLYSLEELNAPLENHPIFSAVEEQGKNLTILKYLITIHTEEWENFIERIGVTTEEEARREHPLELRLWASYRGQTLARTVQGMMLYEDAIKMLYWLEIGSLHDKTAEVKQQLLEDMVVLKFSYICACQVYGKHKAEGKAQAVDIDYLLKVYPNLRVAFVDTAQKDGKNVYSSVLIKWEKDDIAEVYRYELPGDPILGEGKPENQNNAIPFTRGEFLQTIDMNQQHYFEECLKMPNLLVTADQHPSGKPVSIIGMREHIFTGNASSLSKFKSWQELVFVTLSQRVLADPLYVRMHYGHPDVFDKVMCLTRGGVSKSSKGINLSEDVFAGFNSTLRGGVVTHVEFMQCGKGRDVALSQISMFEGKLANGAGETSLAREAHRMGAFMDFFRLNSMYYSHTGFYFATWLTIVTAYIFMYSKVYLALTGIQDQIVFKMSTTPIVWNNQDKGFTTRAYNNLNNIVNTQYYIQAGLFLTLPLIAVYFTEAGLRRGLLRFINMMLTCGWAFFTFQVGTTTHYFDLNIVHGQAKYQATGRGFKITRETFVLLYKAYSGSHYRKAMELIGLCLIYGSYGNFQICQKTVTDPTNSLGAQFCGTAQSYGVQTFAIWFISVLWLLSPFLFNSDGFDYEKTKVDILAWAKWMYMTKDDKDDDKVNQGGWIGWWQGEVDQYNGSKAISRITVFLRECRHFIVAWYVVTLRHPVIDLLYTSLAVLATLGVFQSFSCFNGLGTSPIIRAAVYFFVFAIALSLYLVMTLVIWGSKNTLDSFSLLYGYFAILYGINEMARVWAFPTWSISKIGLFQQLAFFFDFMFGVIMLVPLMVLSVIPFMNIIQTRMMYNEGFSQVMSDSSQYAFSIAGMVGFAGAGACGWAYYVLTTLDFSGSFLAYTSLYQVELSPLGNSAYYTVYGAVVGSLISSVVGYYFGRRATIFTGGFASFVAMTLLSGSSTFGGRIFLPSLCLFGAAIGILLPAITLYCYEISTKDMRPKIMLVLALGFILGSLIATWCTHGGSLVWMWQLFWCFLILALLAPAINLLPESPYWVLARHGPEEAEAALILLRRRTDVTDELNMMKESQAYKVKTGASVYKALAGFGIVVVLSLSLLPLNIYVARVNLGYGHALMLTNCLAVELLFAVFSFVYIDKFAHKLILIGTLLFVAILTSFVAGQDHFQIFANDQTPLGIIFIILYAIKGMGFPATLWVGFVGMFRTRGRFVSMPIYFTTFFAIHLLSTYIRLESPNTRSATSKEYTWLFALVACCVVILFSMFGLGKRMNGMLCTVQEMEHDRKVDDMMRQRAPSHGGPRRRAYTNRSGSRRFTNQTLSPKGRSRVNSRKGSDAEHTPYQSIQEVASV</sequence>
<feature type="transmembrane region" description="Helical" evidence="11">
    <location>
        <begin position="478"/>
        <end position="502"/>
    </location>
</feature>
<evidence type="ECO:0000256" key="10">
    <source>
        <dbReference type="SAM" id="MobiDB-lite"/>
    </source>
</evidence>
<reference evidence="13" key="2">
    <citation type="submission" date="2019-06" db="EMBL/GenBank/DDBJ databases">
        <title>Genomics analysis of Aphanomyces spp. identifies a new class of oomycete effector associated with host adaptation.</title>
        <authorList>
            <person name="Gaulin E."/>
        </authorList>
    </citation>
    <scope>NUCLEOTIDE SEQUENCE</scope>
    <source>
        <strain evidence="13">CBS 578.67</strain>
    </source>
</reference>
<feature type="transmembrane region" description="Helical" evidence="11">
    <location>
        <begin position="1629"/>
        <end position="1653"/>
    </location>
</feature>
<dbReference type="Gene3D" id="1.20.1250.20">
    <property type="entry name" value="MFS general substrate transporter like domains"/>
    <property type="match status" value="1"/>
</dbReference>
<feature type="transmembrane region" description="Helical" evidence="11">
    <location>
        <begin position="1982"/>
        <end position="2004"/>
    </location>
</feature>
<evidence type="ECO:0000256" key="4">
    <source>
        <dbReference type="ARBA" id="ARBA00022676"/>
    </source>
</evidence>
<feature type="transmembrane region" description="Helical" evidence="11">
    <location>
        <begin position="343"/>
        <end position="362"/>
    </location>
</feature>
<protein>
    <recommendedName>
        <fullName evidence="3">1,3-beta-glucan synthase</fullName>
        <ecNumber evidence="3">2.4.1.34</ecNumber>
    </recommendedName>
</protein>
<feature type="transmembrane region" description="Helical" evidence="11">
    <location>
        <begin position="1665"/>
        <end position="1684"/>
    </location>
</feature>
<comment type="similarity">
    <text evidence="2">Belongs to the glycosyltransferase 48 family.</text>
</comment>
<feature type="transmembrane region" description="Helical" evidence="11">
    <location>
        <begin position="1387"/>
        <end position="1407"/>
    </location>
</feature>
<feature type="domain" description="Major facilitator superfamily (MFS) profile" evidence="12">
    <location>
        <begin position="1751"/>
        <end position="2165"/>
    </location>
</feature>
<evidence type="ECO:0000256" key="11">
    <source>
        <dbReference type="SAM" id="Phobius"/>
    </source>
</evidence>
<evidence type="ECO:0000313" key="13">
    <source>
        <dbReference type="EMBL" id="KAF0690404.1"/>
    </source>
</evidence>
<feature type="compositionally biased region" description="Polar residues" evidence="10">
    <location>
        <begin position="2234"/>
        <end position="2244"/>
    </location>
</feature>
<evidence type="ECO:0000256" key="7">
    <source>
        <dbReference type="ARBA" id="ARBA00022989"/>
    </source>
</evidence>
<evidence type="ECO:0000256" key="2">
    <source>
        <dbReference type="ARBA" id="ARBA00009040"/>
    </source>
</evidence>
<feature type="transmembrane region" description="Helical" evidence="11">
    <location>
        <begin position="2010"/>
        <end position="2034"/>
    </location>
</feature>
<evidence type="ECO:0000313" key="15">
    <source>
        <dbReference type="Proteomes" id="UP000332933"/>
    </source>
</evidence>
<keyword evidence="6 11" id="KW-0812">Transmembrane</keyword>
<dbReference type="EMBL" id="VJMH01006379">
    <property type="protein sequence ID" value="KAF0690404.1"/>
    <property type="molecule type" value="Genomic_DNA"/>
</dbReference>
<evidence type="ECO:0000259" key="12">
    <source>
        <dbReference type="PROSITE" id="PS50850"/>
    </source>
</evidence>
<dbReference type="GO" id="GO:0003843">
    <property type="term" value="F:1,3-beta-D-glucan synthase activity"/>
    <property type="evidence" value="ECO:0007669"/>
    <property type="project" value="UniProtKB-EC"/>
</dbReference>
<feature type="transmembrane region" description="Helical" evidence="11">
    <location>
        <begin position="2106"/>
        <end position="2126"/>
    </location>
</feature>
<dbReference type="OrthoDB" id="1880850at2759"/>
<feature type="transmembrane region" description="Helical" evidence="11">
    <location>
        <begin position="1908"/>
        <end position="1929"/>
    </location>
</feature>
<evidence type="ECO:0000256" key="8">
    <source>
        <dbReference type="ARBA" id="ARBA00023136"/>
    </source>
</evidence>
<feature type="transmembrane region" description="Helical" evidence="11">
    <location>
        <begin position="291"/>
        <end position="310"/>
    </location>
</feature>
<dbReference type="GO" id="GO:0000148">
    <property type="term" value="C:1,3-beta-D-glucan synthase complex"/>
    <property type="evidence" value="ECO:0007669"/>
    <property type="project" value="InterPro"/>
</dbReference>
<dbReference type="Pfam" id="PF02364">
    <property type="entry name" value="Glucan_synthase"/>
    <property type="match status" value="1"/>
</dbReference>
<organism evidence="14 15">
    <name type="scientific">Aphanomyces stellatus</name>
    <dbReference type="NCBI Taxonomy" id="120398"/>
    <lineage>
        <taxon>Eukaryota</taxon>
        <taxon>Sar</taxon>
        <taxon>Stramenopiles</taxon>
        <taxon>Oomycota</taxon>
        <taxon>Saprolegniomycetes</taxon>
        <taxon>Saprolegniales</taxon>
        <taxon>Verrucalvaceae</taxon>
        <taxon>Aphanomyces</taxon>
    </lineage>
</organism>
<dbReference type="GO" id="GO:0005886">
    <property type="term" value="C:plasma membrane"/>
    <property type="evidence" value="ECO:0007669"/>
    <property type="project" value="TreeGrafter"/>
</dbReference>
<gene>
    <name evidence="14" type="primary">Aste57867_18239</name>
    <name evidence="13" type="ORF">As57867_018177</name>
    <name evidence="14" type="ORF">ASTE57867_18239</name>
</gene>
<dbReference type="EMBL" id="CAADRA010006400">
    <property type="protein sequence ID" value="VFT94977.1"/>
    <property type="molecule type" value="Genomic_DNA"/>
</dbReference>
<keyword evidence="4" id="KW-0328">Glycosyltransferase</keyword>
<feature type="transmembrane region" description="Helical" evidence="11">
    <location>
        <begin position="1746"/>
        <end position="1769"/>
    </location>
</feature>
<feature type="transmembrane region" description="Helical" evidence="11">
    <location>
        <begin position="2041"/>
        <end position="2059"/>
    </location>
</feature>
<dbReference type="PANTHER" id="PTHR12741:SF48">
    <property type="entry name" value="1,3-BETA-GLUCAN SYNTHASE COMPONENT FKS1-RELATED"/>
    <property type="match status" value="1"/>
</dbReference>
<feature type="transmembrane region" description="Helical" evidence="11">
    <location>
        <begin position="1704"/>
        <end position="1726"/>
    </location>
</feature>
<dbReference type="SMART" id="SM01205">
    <property type="entry name" value="FKS1_dom1"/>
    <property type="match status" value="1"/>
</dbReference>
<feature type="transmembrane region" description="Helical" evidence="11">
    <location>
        <begin position="1500"/>
        <end position="1517"/>
    </location>
</feature>
<dbReference type="InterPro" id="IPR036259">
    <property type="entry name" value="MFS_trans_sf"/>
</dbReference>
<keyword evidence="7 11" id="KW-1133">Transmembrane helix</keyword>
<feature type="transmembrane region" description="Helical" evidence="11">
    <location>
        <begin position="522"/>
        <end position="541"/>
    </location>
</feature>
<reference evidence="14 15" key="1">
    <citation type="submission" date="2019-03" db="EMBL/GenBank/DDBJ databases">
        <authorList>
            <person name="Gaulin E."/>
            <person name="Dumas B."/>
        </authorList>
    </citation>
    <scope>NUCLEOTIDE SEQUENCE [LARGE SCALE GENOMIC DNA]</scope>
    <source>
        <strain evidence="14">CBS 568.67</strain>
    </source>
</reference>
<dbReference type="Pfam" id="PF14288">
    <property type="entry name" value="FKS1_dom1"/>
    <property type="match status" value="1"/>
</dbReference>
<feature type="transmembrane region" description="Helical" evidence="11">
    <location>
        <begin position="383"/>
        <end position="407"/>
    </location>
</feature>
<feature type="region of interest" description="Disordered" evidence="10">
    <location>
        <begin position="2185"/>
        <end position="2244"/>
    </location>
</feature>
<feature type="transmembrane region" description="Helical" evidence="11">
    <location>
        <begin position="1362"/>
        <end position="1380"/>
    </location>
</feature>
<evidence type="ECO:0000256" key="1">
    <source>
        <dbReference type="ARBA" id="ARBA00004141"/>
    </source>
</evidence>
<feature type="transmembrane region" description="Helical" evidence="11">
    <location>
        <begin position="422"/>
        <end position="447"/>
    </location>
</feature>
<evidence type="ECO:0000256" key="6">
    <source>
        <dbReference type="ARBA" id="ARBA00022692"/>
    </source>
</evidence>
<dbReference type="PROSITE" id="PS50850">
    <property type="entry name" value="MFS"/>
    <property type="match status" value="1"/>
</dbReference>